<sequence length="342" mass="37739">MTTKHEVNDESGLDGVTHAMRLLYAVALRQGACTREELLGDLDLPVPLAERAVRRLEELGLLVPEPGRPGVYTRRLLEAAEARAVPPLRRAVRDAQTQIDTVRGEFAALREVRDAERRAGDRYGELLTVDARDIDAILEEQALECRTEVLTAQPGGPRPVGVLDQAQHRDMAMLERGVRMRTVYQHSARFNPATEAYVERLTEAGAEVRTLHTLFPRLIVFDRRTAFTPAHDGPGALRISHQGVVSFLVGAFETAWRAAAPFASAYASRREGFVISDMQRAIARLLLEEPKDAAVARHLGISERSCRQHIAKLMTQLGAHNRTHLGFLLASALRGDGADASV</sequence>
<dbReference type="InterPro" id="IPR036388">
    <property type="entry name" value="WH-like_DNA-bd_sf"/>
</dbReference>
<evidence type="ECO:0000313" key="2">
    <source>
        <dbReference type="EMBL" id="TGN87605.1"/>
    </source>
</evidence>
<dbReference type="SUPFAM" id="SSF46894">
    <property type="entry name" value="C-terminal effector domain of the bipartite response regulators"/>
    <property type="match status" value="1"/>
</dbReference>
<protein>
    <submittedName>
        <fullName evidence="2">Helix-turn-helix transcriptional regulator</fullName>
    </submittedName>
</protein>
<reference evidence="2 3" key="1">
    <citation type="submission" date="2019-04" db="EMBL/GenBank/DDBJ databases">
        <title>Streptomyces sp. nov. Bv016 isolated from bark of Buahinia variegata.</title>
        <authorList>
            <person name="Kanchanasin P."/>
            <person name="Tanasupawat S."/>
            <person name="Yuki M."/>
            <person name="Kudo T."/>
        </authorList>
    </citation>
    <scope>NUCLEOTIDE SEQUENCE [LARGE SCALE GENOMIC DNA]</scope>
    <source>
        <strain evidence="2 3">JCM 4765</strain>
    </source>
</reference>
<dbReference type="EMBL" id="SRRU01000001">
    <property type="protein sequence ID" value="TGN87605.1"/>
    <property type="molecule type" value="Genomic_DNA"/>
</dbReference>
<proteinExistence type="predicted"/>
<keyword evidence="3" id="KW-1185">Reference proteome</keyword>
<dbReference type="InterPro" id="IPR000792">
    <property type="entry name" value="Tscrpt_reg_LuxR_C"/>
</dbReference>
<organism evidence="2 3">
    <name type="scientific">Streptomyces griseoluteus</name>
    <dbReference type="NCBI Taxonomy" id="29306"/>
    <lineage>
        <taxon>Bacteria</taxon>
        <taxon>Bacillati</taxon>
        <taxon>Actinomycetota</taxon>
        <taxon>Actinomycetes</taxon>
        <taxon>Kitasatosporales</taxon>
        <taxon>Streptomycetaceae</taxon>
        <taxon>Streptomyces</taxon>
    </lineage>
</organism>
<name>A0A4Z1DQ64_STRGP</name>
<dbReference type="Proteomes" id="UP000298513">
    <property type="component" value="Unassembled WGS sequence"/>
</dbReference>
<dbReference type="PANTHER" id="PTHR34293">
    <property type="entry name" value="HTH-TYPE TRANSCRIPTIONAL REGULATOR TRMBL2"/>
    <property type="match status" value="1"/>
</dbReference>
<dbReference type="Pfam" id="PF00196">
    <property type="entry name" value="GerE"/>
    <property type="match status" value="1"/>
</dbReference>
<dbReference type="AlphaFoldDB" id="A0A4Z1DQ64"/>
<evidence type="ECO:0000313" key="3">
    <source>
        <dbReference type="Proteomes" id="UP000298513"/>
    </source>
</evidence>
<dbReference type="GeneID" id="91533105"/>
<dbReference type="GO" id="GO:0006355">
    <property type="term" value="P:regulation of DNA-templated transcription"/>
    <property type="evidence" value="ECO:0007669"/>
    <property type="project" value="InterPro"/>
</dbReference>
<comment type="caution">
    <text evidence="2">The sequence shown here is derived from an EMBL/GenBank/DDBJ whole genome shotgun (WGS) entry which is preliminary data.</text>
</comment>
<accession>A0A4Z1DQ64</accession>
<evidence type="ECO:0000259" key="1">
    <source>
        <dbReference type="SMART" id="SM00421"/>
    </source>
</evidence>
<gene>
    <name evidence="2" type="ORF">E5082_04215</name>
</gene>
<feature type="domain" description="HTH luxR-type" evidence="1">
    <location>
        <begin position="272"/>
        <end position="329"/>
    </location>
</feature>
<dbReference type="InterPro" id="IPR051797">
    <property type="entry name" value="TrmB-like"/>
</dbReference>
<dbReference type="SMART" id="SM00421">
    <property type="entry name" value="HTH_LUXR"/>
    <property type="match status" value="1"/>
</dbReference>
<dbReference type="Gene3D" id="1.10.10.10">
    <property type="entry name" value="Winged helix-like DNA-binding domain superfamily/Winged helix DNA-binding domain"/>
    <property type="match status" value="1"/>
</dbReference>
<dbReference type="RefSeq" id="WP_135789900.1">
    <property type="nucleotide sequence ID" value="NZ_BNBQ01000009.1"/>
</dbReference>
<dbReference type="PANTHER" id="PTHR34293:SF1">
    <property type="entry name" value="HTH-TYPE TRANSCRIPTIONAL REGULATOR TRMBL2"/>
    <property type="match status" value="1"/>
</dbReference>
<dbReference type="InterPro" id="IPR016032">
    <property type="entry name" value="Sig_transdc_resp-reg_C-effctor"/>
</dbReference>
<dbReference type="GO" id="GO:0003677">
    <property type="term" value="F:DNA binding"/>
    <property type="evidence" value="ECO:0007669"/>
    <property type="project" value="InterPro"/>
</dbReference>